<protein>
    <submittedName>
        <fullName evidence="1">Uncharacterized protein</fullName>
    </submittedName>
</protein>
<dbReference type="EMBL" id="JABSWW010000001">
    <property type="protein sequence ID" value="NRT91829.1"/>
    <property type="molecule type" value="Genomic_DNA"/>
</dbReference>
<reference evidence="1" key="1">
    <citation type="submission" date="2020-05" db="EMBL/GenBank/DDBJ databases">
        <authorList>
            <person name="Brown S."/>
            <person name="Huntemann M."/>
            <person name="Clum A."/>
            <person name="Spunde A."/>
            <person name="Palaniappan K."/>
            <person name="Ritter S."/>
            <person name="Mikhailova N."/>
            <person name="Chen I.-M."/>
            <person name="Stamatis D."/>
            <person name="Reddy T."/>
            <person name="O'Malley R."/>
            <person name="Daum C."/>
            <person name="Shapiro N."/>
            <person name="Ivanova N."/>
            <person name="Kyrpides N."/>
            <person name="Woyke T."/>
        </authorList>
    </citation>
    <scope>NUCLEOTIDE SEQUENCE</scope>
    <source>
        <strain evidence="1">DJ080</strain>
    </source>
</reference>
<reference evidence="1" key="2">
    <citation type="journal article" date="2022" name="Nat. Biotechnol.">
        <title>Carbon-negative production of acetone and isopropanol by gas fermentation at industrial pilot scale.</title>
        <authorList>
            <person name="Liew F.E."/>
            <person name="Nogle R."/>
            <person name="Abdalla T."/>
            <person name="Rasor B.J."/>
            <person name="Canter C."/>
            <person name="Jensen R.O."/>
            <person name="Wang L."/>
            <person name="Strutz J."/>
            <person name="Chirania P."/>
            <person name="De Tissera S."/>
            <person name="Mueller A.P."/>
            <person name="Ruan Z."/>
            <person name="Gao A."/>
            <person name="Tran L."/>
            <person name="Engle N.L."/>
            <person name="Bromley J.C."/>
            <person name="Daniell J."/>
            <person name="Conrado R."/>
            <person name="Tschaplinski T.J."/>
            <person name="Giannone R.J."/>
            <person name="Hettich R.L."/>
            <person name="Karim A.S."/>
            <person name="Simpson S.D."/>
            <person name="Brown S.D."/>
            <person name="Leang C."/>
            <person name="Jewett M.C."/>
            <person name="Kopke M."/>
        </authorList>
    </citation>
    <scope>NUCLEOTIDE SEQUENCE</scope>
    <source>
        <strain evidence="1">DJ080</strain>
    </source>
</reference>
<comment type="caution">
    <text evidence="1">The sequence shown here is derived from an EMBL/GenBank/DDBJ whole genome shotgun (WGS) entry which is preliminary data.</text>
</comment>
<dbReference type="AlphaFoldDB" id="A0AAX0BAF1"/>
<evidence type="ECO:0000313" key="1">
    <source>
        <dbReference type="EMBL" id="NRT91829.1"/>
    </source>
</evidence>
<gene>
    <name evidence="1" type="ORF">B0H41_005508</name>
</gene>
<dbReference type="Proteomes" id="UP001193748">
    <property type="component" value="Unassembled WGS sequence"/>
</dbReference>
<accession>A0AAX0BAF1</accession>
<evidence type="ECO:0000313" key="2">
    <source>
        <dbReference type="Proteomes" id="UP001193748"/>
    </source>
</evidence>
<organism evidence="1 2">
    <name type="scientific">Clostridium beijerinckii</name>
    <name type="common">Clostridium MP</name>
    <dbReference type="NCBI Taxonomy" id="1520"/>
    <lineage>
        <taxon>Bacteria</taxon>
        <taxon>Bacillati</taxon>
        <taxon>Bacillota</taxon>
        <taxon>Clostridia</taxon>
        <taxon>Eubacteriales</taxon>
        <taxon>Clostridiaceae</taxon>
        <taxon>Clostridium</taxon>
    </lineage>
</organism>
<sequence length="44" mass="5422">MNTKEYSQKSKYIICYIWYNKFNMLILRVIDSKEKILLDVLYSI</sequence>
<proteinExistence type="predicted"/>
<name>A0AAX0BAF1_CLOBE</name>